<proteinExistence type="predicted"/>
<evidence type="ECO:0008006" key="3">
    <source>
        <dbReference type="Google" id="ProtNLM"/>
    </source>
</evidence>
<comment type="caution">
    <text evidence="1">The sequence shown here is derived from an EMBL/GenBank/DDBJ whole genome shotgun (WGS) entry which is preliminary data.</text>
</comment>
<dbReference type="SUPFAM" id="SSF48371">
    <property type="entry name" value="ARM repeat"/>
    <property type="match status" value="1"/>
</dbReference>
<organism evidence="1 2">
    <name type="scientific">Cyclotella cryptica</name>
    <dbReference type="NCBI Taxonomy" id="29204"/>
    <lineage>
        <taxon>Eukaryota</taxon>
        <taxon>Sar</taxon>
        <taxon>Stramenopiles</taxon>
        <taxon>Ochrophyta</taxon>
        <taxon>Bacillariophyta</taxon>
        <taxon>Coscinodiscophyceae</taxon>
        <taxon>Thalassiosirophycidae</taxon>
        <taxon>Stephanodiscales</taxon>
        <taxon>Stephanodiscaceae</taxon>
        <taxon>Cyclotella</taxon>
    </lineage>
</organism>
<evidence type="ECO:0000313" key="2">
    <source>
        <dbReference type="Proteomes" id="UP001516023"/>
    </source>
</evidence>
<keyword evidence="2" id="KW-1185">Reference proteome</keyword>
<name>A0ABD3NZD2_9STRA</name>
<accession>A0ABD3NZD2</accession>
<dbReference type="InterPro" id="IPR016024">
    <property type="entry name" value="ARM-type_fold"/>
</dbReference>
<reference evidence="1 2" key="1">
    <citation type="journal article" date="2020" name="G3 (Bethesda)">
        <title>Improved Reference Genome for Cyclotella cryptica CCMP332, a Model for Cell Wall Morphogenesis, Salinity Adaptation, and Lipid Production in Diatoms (Bacillariophyta).</title>
        <authorList>
            <person name="Roberts W.R."/>
            <person name="Downey K.M."/>
            <person name="Ruck E.C."/>
            <person name="Traller J.C."/>
            <person name="Alverson A.J."/>
        </authorList>
    </citation>
    <scope>NUCLEOTIDE SEQUENCE [LARGE SCALE GENOMIC DNA]</scope>
    <source>
        <strain evidence="1 2">CCMP332</strain>
    </source>
</reference>
<protein>
    <recommendedName>
        <fullName evidence="3">HEAT repeat-containing protein 1</fullName>
    </recommendedName>
</protein>
<dbReference type="Proteomes" id="UP001516023">
    <property type="component" value="Unassembled WGS sequence"/>
</dbReference>
<sequence length="2046" mass="226024">MASVARKNASTRHDKEIDSVLSRLHSGSRFVYYNKHVKRGSGAKPSDEYRAYNVLRNLTHPDEVHADLGRALANSYVSSLCELSSLLSYSNDLKTEDDAAVKAAIDRGMFILQSLVCGEDVSKHENKEVIDENRNKASYAAAAYSFFDQLVRSMFFKDDVVHIRVCNTERAEMRSFVNQQWQQWCIRCEELVYMNEKSSFTGGGGIHVLNACMKGYATFCFGLIGPDESGEGPLSNNYTCCSGTVYHSLKQTVSRKFWIRACVCNAMEIVNSKKIECDTLIVDCLSPLFHACVLQARHESPQQQQDLETFQHKHIERQLLLRDIFGVCSSLLHGVKDESAFNQIAHVVKYLSTSLSSYIDQVSTWMKSKQITNDSSIIDIADFLYDWLRGISDIMRLMVSRQYEESNIVVDAVSSSLETILRHLLPQITSHLNIGLVSFDMSSVYSTLHKAVSFLPRFKLVQMADPLLAFRLGTLTLNLQDEQELKILCNLIISIFSCLEPDGNSERIIEVMPSSSDLLWIGGILCSLGCTFLPLKSINAKKLKNLGGSILGNVHSTLQSGGTKSNTVSIGDDCSLLEILSQSLHSRSNSSSEIQFLISIMSSSVSNLDEKSVLLYTWKRRPLSVSEQHSALLIGLSLLQISLRSVASIGEVQTDDAFAFLRSLMECHPRISSRIVPSIIDVVRTCIIHSQNARQLTALHAKDVNGVTPHLLHKAIKFLSSPAVVSDPHAASLAWSFISLVASDNNPPAIRSCVIRVLPGMCAGNKRLRSRIHEIVRKSLTSRYGACLLFHSVGQYNYQFSPPSFRNPLIRTAAMSTLSDLAKQDLVRDVQEIVGWIQLGLKDDEPAVSYFALLSLKYLVSNDVLVFDLVTRVLEKRFGTNLSDSKSVLSALGNDLLLEGFVLLLAEAGFEEDGDDEDKEDREGLRVSPQSAKAVSLLVELSLSHGPDQLMSGVRVQTAILRSLACYNAQLLGLDAESIRSCSEADTSEDRSEQFALRKRYGDIKQIALAGLQLATKLIAVAENCRVDEDNDVVDSVTSILGTLLLFEEDVYGSSLYRTAASEKISKIRSDSRARISTAALSSLPDYTKILQMYDDEPNASNATAVMSAMPSNIEDNSSTDLILSRLSELVADVACDRFSEPHLNAIQLRALMDCMKKLWSGLSGYGHEQQDKFSGVIEELESWIDRVGEYAYIAISMFLLGVDESNELPPDLADRVTKIQNSMMKGTFMFETEEVNLLCLCLVAAKMSNSAEERVTEAIDRLEKFLEGPNKSDNQIPFGIVFGMSVLVSNLIQDGKHLNSSDASDIWRRKQARRIISIHLLSINNCLTLPNSTISSLACCVEDGRFVPKLSDSCAQMEELFVNEKSLHIIRGLMIGLGLSFSTLAALDVNLSTCILSVLEKLPWNSGKAFALNVAYKSHVKIGVLDRGHLSNVVTGLIEHLADDDDPCLGHVLYVVANLCQLLPAEEIDNTVDIVKKTMQDYMRGRGSSDGKQMAILSAVSLIGEIKGLSSHCGNGGIHGYIKKDVVISIAKFLSGVTISDGEDSRTKSAATVGLGLMSGMKDSDKKAKQKARENSENDPRVNFAALLQAKDDTMLFSIFTEINESHATLTATNLGEVTRKAAAEKLCILFKTLKTLPLPGNSGGRLIEVMLNDCHEEETELKSACMELLVSQLESRRRIGFDGRGFLDVYLRLSKMSSEGLRKLVGVDNVPIMMTALPNVITQLPTSSGEEVVVNLWKTCLFDLADLLNAQSAIEFFVGLKSILMSSGATEKKSVISPAVLRSAQKLVTSNFFHDMCRYAGPFQKNYTLTSDAETLWIAYAECISQVSDLTSIGESDVSDDNLFGMSTCSTMLRNISRVRQKVEMYIACHPYDSNLRLMLTSLVAMGPQCSSISELKDSILRIFDLMLVKGIDTMCLEVLAIEVIFSWRSLDLSLDFLEMPLLHVSTLCSFLLTRDLSFKIQAWPSEWILKFFDLCLVDLPSMLVFLCGQCKISEDVANRTSRILSAVAQQNGSGLAMEGQFHHKSRALACLRSIAQLLNEGEP</sequence>
<dbReference type="EMBL" id="JABMIG020000334">
    <property type="protein sequence ID" value="KAL3780926.1"/>
    <property type="molecule type" value="Genomic_DNA"/>
</dbReference>
<gene>
    <name evidence="1" type="ORF">HJC23_009132</name>
</gene>
<evidence type="ECO:0000313" key="1">
    <source>
        <dbReference type="EMBL" id="KAL3780926.1"/>
    </source>
</evidence>